<dbReference type="EMBL" id="OZ034816">
    <property type="protein sequence ID" value="CAL1376472.1"/>
    <property type="molecule type" value="Genomic_DNA"/>
</dbReference>
<dbReference type="AlphaFoldDB" id="A0AAV2DSE7"/>
<name>A0AAV2DSE7_9ROSI</name>
<organism evidence="1 2">
    <name type="scientific">Linum trigynum</name>
    <dbReference type="NCBI Taxonomy" id="586398"/>
    <lineage>
        <taxon>Eukaryota</taxon>
        <taxon>Viridiplantae</taxon>
        <taxon>Streptophyta</taxon>
        <taxon>Embryophyta</taxon>
        <taxon>Tracheophyta</taxon>
        <taxon>Spermatophyta</taxon>
        <taxon>Magnoliopsida</taxon>
        <taxon>eudicotyledons</taxon>
        <taxon>Gunneridae</taxon>
        <taxon>Pentapetalae</taxon>
        <taxon>rosids</taxon>
        <taxon>fabids</taxon>
        <taxon>Malpighiales</taxon>
        <taxon>Linaceae</taxon>
        <taxon>Linum</taxon>
    </lineage>
</organism>
<evidence type="ECO:0000313" key="1">
    <source>
        <dbReference type="EMBL" id="CAL1376472.1"/>
    </source>
</evidence>
<accession>A0AAV2DSE7</accession>
<dbReference type="Proteomes" id="UP001497516">
    <property type="component" value="Chromosome 3"/>
</dbReference>
<evidence type="ECO:0000313" key="2">
    <source>
        <dbReference type="Proteomes" id="UP001497516"/>
    </source>
</evidence>
<keyword evidence="2" id="KW-1185">Reference proteome</keyword>
<proteinExistence type="predicted"/>
<reference evidence="1 2" key="1">
    <citation type="submission" date="2024-04" db="EMBL/GenBank/DDBJ databases">
        <authorList>
            <person name="Fracassetti M."/>
        </authorList>
    </citation>
    <scope>NUCLEOTIDE SEQUENCE [LARGE SCALE GENOMIC DNA]</scope>
</reference>
<protein>
    <submittedName>
        <fullName evidence="1">Uncharacterized protein</fullName>
    </submittedName>
</protein>
<gene>
    <name evidence="1" type="ORF">LTRI10_LOCUS18200</name>
</gene>
<sequence>MPLMRCREQRQCQRVGSEDLLVIADNDDDARESEASKLVDDSQEHDEIFLSVFRRRWFPGTDLSALMDRESFILSKRRGLNGRRVLEQRKATT</sequence>